<evidence type="ECO:0000256" key="3">
    <source>
        <dbReference type="ARBA" id="ARBA00022574"/>
    </source>
</evidence>
<evidence type="ECO:0000256" key="5">
    <source>
        <dbReference type="ARBA" id="ARBA00022737"/>
    </source>
</evidence>
<feature type="repeat" description="WD" evidence="7">
    <location>
        <begin position="288"/>
        <end position="320"/>
    </location>
</feature>
<organism evidence="9 10">
    <name type="scientific">Phaeodactylum tricornutum (strain CCAP 1055/1)</name>
    <dbReference type="NCBI Taxonomy" id="556484"/>
    <lineage>
        <taxon>Eukaryota</taxon>
        <taxon>Sar</taxon>
        <taxon>Stramenopiles</taxon>
        <taxon>Ochrophyta</taxon>
        <taxon>Bacillariophyta</taxon>
        <taxon>Bacillariophyceae</taxon>
        <taxon>Bacillariophycidae</taxon>
        <taxon>Naviculales</taxon>
        <taxon>Phaeodactylaceae</taxon>
        <taxon>Phaeodactylum</taxon>
    </lineage>
</organism>
<dbReference type="Gene3D" id="2.130.10.10">
    <property type="entry name" value="YVTN repeat-like/Quinoprotein amine dehydrogenase"/>
    <property type="match status" value="5"/>
</dbReference>
<dbReference type="STRING" id="556484.B7FQ27"/>
<reference evidence="9 10" key="1">
    <citation type="journal article" date="2008" name="Nature">
        <title>The Phaeodactylum genome reveals the evolutionary history of diatom genomes.</title>
        <authorList>
            <person name="Bowler C."/>
            <person name="Allen A.E."/>
            <person name="Badger J.H."/>
            <person name="Grimwood J."/>
            <person name="Jabbari K."/>
            <person name="Kuo A."/>
            <person name="Maheswari U."/>
            <person name="Martens C."/>
            <person name="Maumus F."/>
            <person name="Otillar R.P."/>
            <person name="Rayko E."/>
            <person name="Salamov A."/>
            <person name="Vandepoele K."/>
            <person name="Beszteri B."/>
            <person name="Gruber A."/>
            <person name="Heijde M."/>
            <person name="Katinka M."/>
            <person name="Mock T."/>
            <person name="Valentin K."/>
            <person name="Verret F."/>
            <person name="Berges J.A."/>
            <person name="Brownlee C."/>
            <person name="Cadoret J.P."/>
            <person name="Chiovitti A."/>
            <person name="Choi C.J."/>
            <person name="Coesel S."/>
            <person name="De Martino A."/>
            <person name="Detter J.C."/>
            <person name="Durkin C."/>
            <person name="Falciatore A."/>
            <person name="Fournet J."/>
            <person name="Haruta M."/>
            <person name="Huysman M.J."/>
            <person name="Jenkins B.D."/>
            <person name="Jiroutova K."/>
            <person name="Jorgensen R.E."/>
            <person name="Joubert Y."/>
            <person name="Kaplan A."/>
            <person name="Kroger N."/>
            <person name="Kroth P.G."/>
            <person name="La Roche J."/>
            <person name="Lindquist E."/>
            <person name="Lommer M."/>
            <person name="Martin-Jezequel V."/>
            <person name="Lopez P.J."/>
            <person name="Lucas S."/>
            <person name="Mangogna M."/>
            <person name="McGinnis K."/>
            <person name="Medlin L.K."/>
            <person name="Montsant A."/>
            <person name="Oudot-Le Secq M.P."/>
            <person name="Napoli C."/>
            <person name="Obornik M."/>
            <person name="Parker M.S."/>
            <person name="Petit J.L."/>
            <person name="Porcel B.M."/>
            <person name="Poulsen N."/>
            <person name="Robison M."/>
            <person name="Rychlewski L."/>
            <person name="Rynearson T.A."/>
            <person name="Schmutz J."/>
            <person name="Shapiro H."/>
            <person name="Siaut M."/>
            <person name="Stanley M."/>
            <person name="Sussman M.R."/>
            <person name="Taylor A.R."/>
            <person name="Vardi A."/>
            <person name="von Dassow P."/>
            <person name="Vyverman W."/>
            <person name="Willis A."/>
            <person name="Wyrwicz L.S."/>
            <person name="Rokhsar D.S."/>
            <person name="Weissenbach J."/>
            <person name="Armbrust E.V."/>
            <person name="Green B.R."/>
            <person name="Van de Peer Y."/>
            <person name="Grigoriev I.V."/>
        </authorList>
    </citation>
    <scope>NUCLEOTIDE SEQUENCE [LARGE SCALE GENOMIC DNA]</scope>
    <source>
        <strain evidence="9 10">CCAP 1055/1</strain>
    </source>
</reference>
<dbReference type="Pfam" id="PF00400">
    <property type="entry name" value="WD40"/>
    <property type="match status" value="3"/>
</dbReference>
<keyword evidence="2" id="KW-0963">Cytoplasm</keyword>
<dbReference type="InParanoid" id="B7FQ27"/>
<dbReference type="PROSITE" id="PS50082">
    <property type="entry name" value="WD_REPEATS_2"/>
    <property type="match status" value="2"/>
</dbReference>
<dbReference type="AlphaFoldDB" id="B7FQ27"/>
<dbReference type="PROSITE" id="PS00678">
    <property type="entry name" value="WD_REPEATS_1"/>
    <property type="match status" value="1"/>
</dbReference>
<feature type="region of interest" description="Disordered" evidence="8">
    <location>
        <begin position="1"/>
        <end position="20"/>
    </location>
</feature>
<dbReference type="PROSITE" id="PS50294">
    <property type="entry name" value="WD_REPEATS_REGION"/>
    <property type="match status" value="1"/>
</dbReference>
<protein>
    <submittedName>
        <fullName evidence="9">Uncharacterized protein</fullName>
    </submittedName>
</protein>
<dbReference type="PANTHER" id="PTHR14344">
    <property type="entry name" value="WD REPEAT PROTEIN"/>
    <property type="match status" value="1"/>
</dbReference>
<dbReference type="GeneID" id="7196633"/>
<evidence type="ECO:0000313" key="9">
    <source>
        <dbReference type="EMBL" id="EEC51272.1"/>
    </source>
</evidence>
<evidence type="ECO:0000256" key="6">
    <source>
        <dbReference type="ARBA" id="ARBA00038255"/>
    </source>
</evidence>
<evidence type="ECO:0000313" key="10">
    <source>
        <dbReference type="Proteomes" id="UP000000759"/>
    </source>
</evidence>
<comment type="similarity">
    <text evidence="6">Belongs to the WD repeat WDR6 family.</text>
</comment>
<comment type="subcellular location">
    <subcellularLocation>
        <location evidence="1">Cytoplasm</location>
    </subcellularLocation>
</comment>
<dbReference type="PaxDb" id="2850-Phatr42932"/>
<feature type="repeat" description="WD" evidence="7">
    <location>
        <begin position="345"/>
        <end position="386"/>
    </location>
</feature>
<keyword evidence="10" id="KW-1185">Reference proteome</keyword>
<name>B7FQ27_PHATC</name>
<keyword evidence="4" id="KW-0819">tRNA processing</keyword>
<dbReference type="KEGG" id="pti:PHATRDRAFT_42932"/>
<keyword evidence="3 7" id="KW-0853">WD repeat</keyword>
<dbReference type="InterPro" id="IPR051973">
    <property type="entry name" value="tRNA_Anticodon_Mtase-Reg"/>
</dbReference>
<dbReference type="OMA" id="WTGWGHT"/>
<dbReference type="GO" id="GO:0030488">
    <property type="term" value="P:tRNA methylation"/>
    <property type="evidence" value="ECO:0007669"/>
    <property type="project" value="TreeGrafter"/>
</dbReference>
<dbReference type="SMART" id="SM00320">
    <property type="entry name" value="WD40"/>
    <property type="match status" value="8"/>
</dbReference>
<evidence type="ECO:0000256" key="4">
    <source>
        <dbReference type="ARBA" id="ARBA00022694"/>
    </source>
</evidence>
<reference evidence="10" key="2">
    <citation type="submission" date="2008-08" db="EMBL/GenBank/DDBJ databases">
        <authorList>
            <consortium name="Diatom Consortium"/>
            <person name="Grigoriev I."/>
            <person name="Grimwood J."/>
            <person name="Kuo A."/>
            <person name="Otillar R.P."/>
            <person name="Salamov A."/>
            <person name="Detter J.C."/>
            <person name="Lindquist E."/>
            <person name="Shapiro H."/>
            <person name="Lucas S."/>
            <person name="Glavina del Rio T."/>
            <person name="Pitluck S."/>
            <person name="Rokhsar D."/>
            <person name="Bowler C."/>
        </authorList>
    </citation>
    <scope>GENOME REANNOTATION</scope>
    <source>
        <strain evidence="10">CCAP 1055/1</strain>
    </source>
</reference>
<dbReference type="InterPro" id="IPR036322">
    <property type="entry name" value="WD40_repeat_dom_sf"/>
</dbReference>
<dbReference type="SUPFAM" id="SSF69322">
    <property type="entry name" value="Tricorn protease domain 2"/>
    <property type="match status" value="1"/>
</dbReference>
<dbReference type="Proteomes" id="UP000000759">
    <property type="component" value="Chromosome 1"/>
</dbReference>
<dbReference type="HOGENOM" id="CLU_277374_0_0_1"/>
<dbReference type="InterPro" id="IPR019775">
    <property type="entry name" value="WD40_repeat_CS"/>
</dbReference>
<dbReference type="EMBL" id="CM000605">
    <property type="protein sequence ID" value="EEC51272.1"/>
    <property type="molecule type" value="Genomic_DNA"/>
</dbReference>
<evidence type="ECO:0000256" key="7">
    <source>
        <dbReference type="PROSITE-ProRule" id="PRU00221"/>
    </source>
</evidence>
<dbReference type="eggNOG" id="KOG0974">
    <property type="taxonomic scope" value="Eukaryota"/>
</dbReference>
<keyword evidence="5" id="KW-0677">Repeat</keyword>
<dbReference type="RefSeq" id="XP_002176809.1">
    <property type="nucleotide sequence ID" value="XM_002176773.1"/>
</dbReference>
<dbReference type="GO" id="GO:0005737">
    <property type="term" value="C:cytoplasm"/>
    <property type="evidence" value="ECO:0007669"/>
    <property type="project" value="UniProtKB-SubCell"/>
</dbReference>
<evidence type="ECO:0000256" key="1">
    <source>
        <dbReference type="ARBA" id="ARBA00004496"/>
    </source>
</evidence>
<dbReference type="SUPFAM" id="SSF50978">
    <property type="entry name" value="WD40 repeat-like"/>
    <property type="match status" value="2"/>
</dbReference>
<dbReference type="PANTHER" id="PTHR14344:SF3">
    <property type="entry name" value="WD REPEAT-CONTAINING PROTEIN 6"/>
    <property type="match status" value="1"/>
</dbReference>
<dbReference type="InterPro" id="IPR001680">
    <property type="entry name" value="WD40_rpt"/>
</dbReference>
<dbReference type="InterPro" id="IPR015943">
    <property type="entry name" value="WD40/YVTN_repeat-like_dom_sf"/>
</dbReference>
<proteinExistence type="inferred from homology"/>
<gene>
    <name evidence="9" type="ORF">PHATRDRAFT_42932</name>
</gene>
<sequence length="1193" mass="129934">MESSPTEAEGPTPRGVLRKTGVYGTPVSCVSFPHPDVLLYSLGAFLERTSTYRASGDGLTATPTPISSRHLVFPNGNTIHGIRYPHSDPNRLPTNSPPPANDGFDATVEVTVTGPEKAKKYALVFGSRHLALVQNVWGSPDHPVMETLSIRVGNVGSAHAIPPSTVWTLSDWIWDCRLQSTSDPRTDTVVVGLAHNNVEVWTLRRSPEGDTSVGGILSRTAQLRGVTRCITYCMDLGRDGYVATGTVRNEIVVWNQPTIHAQNTATDKFGADGHVSGEIVVVPEQARLRGHQGVIHGVKFNSDCRYLASTSDDRSVRLWKRPAGPEHAESGSLNGTNSWSLVWTGWGHTARTWKVAFVEAHNLVISTAEDGTARVWNLWSGDCRAVLRGHGASQNVWGIDVCGDWAVTGGNDGRVATYHIPSSLVAMWKHNEKGTEECVQSWQGTFPIPDDRILSTTGKTSLAQEKGAQIVKKKKKKIVHQILVGMGLVESSSTYMESPRIVVSTRAGSLLSLNLSTGSWITQEPWWNSSLLECNNIDAMDACCMAIHPSTGLIAIGTHRGDVVVLLDWDVDQRRRIVWAGNELKSVQKLEWKTSNTLVAFHVDALRWWQLPDSCDTEQFMDESLMTCKVLVPGTKALVLCCALNQKGKLAVVGDTRGNIALFDLNGSVGVDGSMAPRCVLPRAHRKEHVNVLLWISETKVLSGGNDGCLHECEVLDLCRLRSLYSFAVAAYTGIDRIWTMSRVCGSSRFAIAGYRGNEYVAIDTKGGYELFRADTGGRQRAALFSLGVPDRDGSRCANPILTVATSRKDGCNDVTINMRNGRWRGGSYGVGLHNETIFDAAFFPIGTTTSVFGLLTGSEDCTARISLWERGSLVSSIKLPCQESGVRAVCSSTFDVRHGTFLAVAGSQMALQFYHVRNEASEPPKPQNLTITSLGRGWQREKASMDHRINTVTSVPLHAAGDERRHLVLTGDSNGDCVLYHVGEALQTIHSGVLFFREARPVLSSKMCVLGSHVLVLVGTTEGTISFHSVLYGTNIDWSTVQRQNPDEVVQCHTMGTNTIDVCIMESAESEHTILVCSGGDDQSVACFKLHAKLCGSDLNLSIQKMQIVREASRSAVKGIAWLDQSHFASTGYDQKICVWKYTLGSIAKKCSLHVDIGDVNCLAHFQLQSTECTLGIAGAGIELITFNLCAL</sequence>
<dbReference type="OrthoDB" id="46903at2759"/>
<evidence type="ECO:0000256" key="8">
    <source>
        <dbReference type="SAM" id="MobiDB-lite"/>
    </source>
</evidence>
<accession>B7FQ27</accession>
<evidence type="ECO:0000256" key="2">
    <source>
        <dbReference type="ARBA" id="ARBA00022490"/>
    </source>
</evidence>